<keyword evidence="1" id="KW-0433">Leucine-rich repeat</keyword>
<dbReference type="InterPro" id="IPR029021">
    <property type="entry name" value="Prot-tyrosine_phosphatase-like"/>
</dbReference>
<sequence length="477" mass="53134">MSKRRPEAVALLEANTRERDPTLSLAKCQLTAVPLDVLRLAHDLHALDLSANKLRRLAFAEEDLLMASSADGPEAKDQKIDEERMKRVVGAIRELNLSLNKLQGKDSESISHLRYWTGLLRLDLSGNGLQHLPADFWGVLPAGLAELKLSYNCLSELPAPPHRDDDNSTTAAADGDRAPTLLLPPSSLSTLHIDCNGLKSLPATLPLHCPNLTQLFCSDNALKAIPASFVAFRSLTHLDLSGNRISVLPAEPHFYANLASSLVHMNLKDNALTSLPPALSVLTSLEVLDLRKNRIDDVLTETLEIPSLCVLDLSCNKLKQIGLSERLTRLETLRLEHNQLLSLPSSIGSFTSLLRLYAHDNKMERLPDEIVNLTQLQELDVGRNKLVDVPQALDDMKRLPTLQYYRKSLPDEVIPGLYIGGTESAAHLPALLHRKIKVIVQLVVESEQHFPDQFDYLTYRISDHPTSHLEFLRLWSR</sequence>
<accession>L8H9U3</accession>
<dbReference type="Gene3D" id="3.80.10.10">
    <property type="entry name" value="Ribonuclease Inhibitor"/>
    <property type="match status" value="2"/>
</dbReference>
<dbReference type="OrthoDB" id="1728874at2759"/>
<organism evidence="3 4">
    <name type="scientific">Acanthamoeba castellanii (strain ATCC 30010 / Neff)</name>
    <dbReference type="NCBI Taxonomy" id="1257118"/>
    <lineage>
        <taxon>Eukaryota</taxon>
        <taxon>Amoebozoa</taxon>
        <taxon>Discosea</taxon>
        <taxon>Longamoebia</taxon>
        <taxon>Centramoebida</taxon>
        <taxon>Acanthamoebidae</taxon>
        <taxon>Acanthamoeba</taxon>
    </lineage>
</organism>
<dbReference type="PRINTS" id="PR00019">
    <property type="entry name" value="LEURICHRPT"/>
</dbReference>
<dbReference type="InterPro" id="IPR050715">
    <property type="entry name" value="LRR-SigEffector_domain"/>
</dbReference>
<reference evidence="3 4" key="1">
    <citation type="journal article" date="2013" name="Genome Biol.">
        <title>Genome of Acanthamoeba castellanii highlights extensive lateral gene transfer and early evolution of tyrosine kinase signaling.</title>
        <authorList>
            <person name="Clarke M."/>
            <person name="Lohan A.J."/>
            <person name="Liu B."/>
            <person name="Lagkouvardos I."/>
            <person name="Roy S."/>
            <person name="Zafar N."/>
            <person name="Bertelli C."/>
            <person name="Schilde C."/>
            <person name="Kianianmomeni A."/>
            <person name="Burglin T.R."/>
            <person name="Frech C."/>
            <person name="Turcotte B."/>
            <person name="Kopec K.O."/>
            <person name="Synnott J.M."/>
            <person name="Choo C."/>
            <person name="Paponov I."/>
            <person name="Finkler A."/>
            <person name="Soon Heng Tan C."/>
            <person name="Hutchins A.P."/>
            <person name="Weinmeier T."/>
            <person name="Rattei T."/>
            <person name="Chu J.S."/>
            <person name="Gimenez G."/>
            <person name="Irimia M."/>
            <person name="Rigden D.J."/>
            <person name="Fitzpatrick D.A."/>
            <person name="Lorenzo-Morales J."/>
            <person name="Bateman A."/>
            <person name="Chiu C.H."/>
            <person name="Tang P."/>
            <person name="Hegemann P."/>
            <person name="Fromm H."/>
            <person name="Raoult D."/>
            <person name="Greub G."/>
            <person name="Miranda-Saavedra D."/>
            <person name="Chen N."/>
            <person name="Nash P."/>
            <person name="Ginger M.L."/>
            <person name="Horn M."/>
            <person name="Schaap P."/>
            <person name="Caler L."/>
            <person name="Loftus B."/>
        </authorList>
    </citation>
    <scope>NUCLEOTIDE SEQUENCE [LARGE SCALE GENOMIC DNA]</scope>
    <source>
        <strain evidence="3 4">Neff</strain>
    </source>
</reference>
<dbReference type="PROSITE" id="PS51450">
    <property type="entry name" value="LRR"/>
    <property type="match status" value="2"/>
</dbReference>
<dbReference type="Pfam" id="PF13855">
    <property type="entry name" value="LRR_8"/>
    <property type="match status" value="2"/>
</dbReference>
<dbReference type="Gene3D" id="3.90.190.10">
    <property type="entry name" value="Protein tyrosine phosphatase superfamily"/>
    <property type="match status" value="1"/>
</dbReference>
<evidence type="ECO:0000256" key="1">
    <source>
        <dbReference type="ARBA" id="ARBA00022614"/>
    </source>
</evidence>
<dbReference type="VEuPathDB" id="AmoebaDB:ACA1_252180"/>
<dbReference type="PANTHER" id="PTHR45752:SF187">
    <property type="entry name" value="LEUCINE-RICH REPEAT AND IQ DOMAIN-CONTAINING PROTEIN 4"/>
    <property type="match status" value="1"/>
</dbReference>
<dbReference type="SUPFAM" id="SSF52799">
    <property type="entry name" value="(Phosphotyrosine protein) phosphatases II"/>
    <property type="match status" value="1"/>
</dbReference>
<dbReference type="SMART" id="SM00364">
    <property type="entry name" value="LRR_BAC"/>
    <property type="match status" value="7"/>
</dbReference>
<dbReference type="EMBL" id="KB007885">
    <property type="protein sequence ID" value="ELR22294.1"/>
    <property type="molecule type" value="Genomic_DNA"/>
</dbReference>
<dbReference type="SMART" id="SM00369">
    <property type="entry name" value="LRR_TYP"/>
    <property type="match status" value="6"/>
</dbReference>
<dbReference type="RefSeq" id="XP_004367550.1">
    <property type="nucleotide sequence ID" value="XM_004367493.1"/>
</dbReference>
<dbReference type="Proteomes" id="UP000011083">
    <property type="component" value="Unassembled WGS sequence"/>
</dbReference>
<proteinExistence type="predicted"/>
<keyword evidence="2" id="KW-0677">Repeat</keyword>
<evidence type="ECO:0000313" key="4">
    <source>
        <dbReference type="Proteomes" id="UP000011083"/>
    </source>
</evidence>
<keyword evidence="4" id="KW-1185">Reference proteome</keyword>
<protein>
    <submittedName>
        <fullName evidence="3">Leucine rich repeat domain containing protein</fullName>
    </submittedName>
</protein>
<dbReference type="InterPro" id="IPR032675">
    <property type="entry name" value="LRR_dom_sf"/>
</dbReference>
<dbReference type="STRING" id="1257118.L8H9U3"/>
<dbReference type="InterPro" id="IPR003591">
    <property type="entry name" value="Leu-rich_rpt_typical-subtyp"/>
</dbReference>
<dbReference type="SUPFAM" id="SSF52058">
    <property type="entry name" value="L domain-like"/>
    <property type="match status" value="1"/>
</dbReference>
<name>L8H9U3_ACACF</name>
<evidence type="ECO:0000256" key="2">
    <source>
        <dbReference type="ARBA" id="ARBA00022737"/>
    </source>
</evidence>
<evidence type="ECO:0000313" key="3">
    <source>
        <dbReference type="EMBL" id="ELR22294.1"/>
    </source>
</evidence>
<dbReference type="PANTHER" id="PTHR45752">
    <property type="entry name" value="LEUCINE-RICH REPEAT-CONTAINING"/>
    <property type="match status" value="1"/>
</dbReference>
<gene>
    <name evidence="3" type="ORF">ACA1_252180</name>
</gene>
<dbReference type="GeneID" id="14923225"/>
<dbReference type="AlphaFoldDB" id="L8H9U3"/>
<dbReference type="KEGG" id="acan:ACA1_252180"/>
<dbReference type="InterPro" id="IPR001611">
    <property type="entry name" value="Leu-rich_rpt"/>
</dbReference>